<dbReference type="SMART" id="SM00382">
    <property type="entry name" value="AAA"/>
    <property type="match status" value="2"/>
</dbReference>
<dbReference type="InterPro" id="IPR027417">
    <property type="entry name" value="P-loop_NTPase"/>
</dbReference>
<dbReference type="InterPro" id="IPR013525">
    <property type="entry name" value="ABC2_TM"/>
</dbReference>
<dbReference type="InterPro" id="IPR043926">
    <property type="entry name" value="ABCG_dom"/>
</dbReference>
<protein>
    <recommendedName>
        <fullName evidence="9">ABC transporter domain-containing protein</fullName>
    </recommendedName>
</protein>
<feature type="transmembrane region" description="Helical" evidence="8">
    <location>
        <begin position="20"/>
        <end position="38"/>
    </location>
</feature>
<feature type="transmembrane region" description="Helical" evidence="8">
    <location>
        <begin position="1202"/>
        <end position="1229"/>
    </location>
</feature>
<dbReference type="EMBL" id="LNFP01002313">
    <property type="protein sequence ID" value="KUF83597.1"/>
    <property type="molecule type" value="Genomic_DNA"/>
</dbReference>
<keyword evidence="3 8" id="KW-0812">Transmembrane</keyword>
<feature type="domain" description="ABC transporter" evidence="9">
    <location>
        <begin position="791"/>
        <end position="1032"/>
    </location>
</feature>
<gene>
    <name evidence="10" type="ORF">AM588_10000563</name>
</gene>
<organism evidence="10 11">
    <name type="scientific">Phytophthora nicotianae</name>
    <name type="common">Potato buckeye rot agent</name>
    <name type="synonym">Phytophthora parasitica</name>
    <dbReference type="NCBI Taxonomy" id="4792"/>
    <lineage>
        <taxon>Eukaryota</taxon>
        <taxon>Sar</taxon>
        <taxon>Stramenopiles</taxon>
        <taxon>Oomycota</taxon>
        <taxon>Peronosporomycetes</taxon>
        <taxon>Peronosporales</taxon>
        <taxon>Peronosporaceae</taxon>
        <taxon>Phytophthora</taxon>
    </lineage>
</organism>
<name>A0A0W8CHH2_PHYNI</name>
<feature type="transmembrane region" description="Helical" evidence="8">
    <location>
        <begin position="1241"/>
        <end position="1263"/>
    </location>
</feature>
<feature type="transmembrane region" description="Helical" evidence="8">
    <location>
        <begin position="1160"/>
        <end position="1181"/>
    </location>
</feature>
<dbReference type="InterPro" id="IPR010929">
    <property type="entry name" value="PDR_CDR_ABC"/>
</dbReference>
<evidence type="ECO:0000256" key="7">
    <source>
        <dbReference type="ARBA" id="ARBA00023136"/>
    </source>
</evidence>
<dbReference type="GO" id="GO:0140359">
    <property type="term" value="F:ABC-type transporter activity"/>
    <property type="evidence" value="ECO:0007669"/>
    <property type="project" value="InterPro"/>
</dbReference>
<dbReference type="Pfam" id="PF01061">
    <property type="entry name" value="ABC2_membrane"/>
    <property type="match status" value="2"/>
</dbReference>
<feature type="transmembrane region" description="Helical" evidence="8">
    <location>
        <begin position="1379"/>
        <end position="1400"/>
    </location>
</feature>
<dbReference type="GO" id="GO:0016020">
    <property type="term" value="C:membrane"/>
    <property type="evidence" value="ECO:0007669"/>
    <property type="project" value="UniProtKB-SubCell"/>
</dbReference>
<dbReference type="Pfam" id="PF19055">
    <property type="entry name" value="ABC2_membrane_7"/>
    <property type="match status" value="1"/>
</dbReference>
<dbReference type="FunFam" id="3.40.50.300:FF:000528">
    <property type="entry name" value="ABC transporter G family member 31"/>
    <property type="match status" value="1"/>
</dbReference>
<dbReference type="Proteomes" id="UP000054636">
    <property type="component" value="Unassembled WGS sequence"/>
</dbReference>
<feature type="transmembrane region" description="Helical" evidence="8">
    <location>
        <begin position="605"/>
        <end position="630"/>
    </location>
</feature>
<evidence type="ECO:0000256" key="1">
    <source>
        <dbReference type="ARBA" id="ARBA00004141"/>
    </source>
</evidence>
<feature type="transmembrane region" description="Helical" evidence="8">
    <location>
        <begin position="1270"/>
        <end position="1288"/>
    </location>
</feature>
<dbReference type="Gene3D" id="3.40.50.300">
    <property type="entry name" value="P-loop containing nucleotide triphosphate hydrolases"/>
    <property type="match status" value="2"/>
</dbReference>
<evidence type="ECO:0000313" key="10">
    <source>
        <dbReference type="EMBL" id="KUF83597.1"/>
    </source>
</evidence>
<dbReference type="Pfam" id="PF00005">
    <property type="entry name" value="ABC_tran"/>
    <property type="match status" value="2"/>
</dbReference>
<dbReference type="InterPro" id="IPR003439">
    <property type="entry name" value="ABC_transporter-like_ATP-bd"/>
</dbReference>
<evidence type="ECO:0000256" key="6">
    <source>
        <dbReference type="ARBA" id="ARBA00022989"/>
    </source>
</evidence>
<dbReference type="GO" id="GO:0016887">
    <property type="term" value="F:ATP hydrolysis activity"/>
    <property type="evidence" value="ECO:0007669"/>
    <property type="project" value="InterPro"/>
</dbReference>
<evidence type="ECO:0000256" key="5">
    <source>
        <dbReference type="ARBA" id="ARBA00022840"/>
    </source>
</evidence>
<feature type="transmembrane region" description="Helical" evidence="8">
    <location>
        <begin position="563"/>
        <end position="584"/>
    </location>
</feature>
<evidence type="ECO:0000256" key="2">
    <source>
        <dbReference type="ARBA" id="ARBA00022448"/>
    </source>
</evidence>
<evidence type="ECO:0000313" key="11">
    <source>
        <dbReference type="Proteomes" id="UP000054636"/>
    </source>
</evidence>
<keyword evidence="2" id="KW-0813">Transport</keyword>
<dbReference type="GO" id="GO:0005524">
    <property type="term" value="F:ATP binding"/>
    <property type="evidence" value="ECO:0007669"/>
    <property type="project" value="UniProtKB-KW"/>
</dbReference>
<dbReference type="PANTHER" id="PTHR19241">
    <property type="entry name" value="ATP-BINDING CASSETTE TRANSPORTER"/>
    <property type="match status" value="1"/>
</dbReference>
<evidence type="ECO:0000256" key="8">
    <source>
        <dbReference type="SAM" id="Phobius"/>
    </source>
</evidence>
<accession>A0A0W8CHH2</accession>
<dbReference type="InterPro" id="IPR003593">
    <property type="entry name" value="AAA+_ATPase"/>
</dbReference>
<keyword evidence="5" id="KW-0067">ATP-binding</keyword>
<evidence type="ECO:0000256" key="4">
    <source>
        <dbReference type="ARBA" id="ARBA00022741"/>
    </source>
</evidence>
<feature type="transmembrane region" description="Helical" evidence="8">
    <location>
        <begin position="540"/>
        <end position="557"/>
    </location>
</feature>
<comment type="subcellular location">
    <subcellularLocation>
        <location evidence="1">Membrane</location>
        <topology evidence="1">Multi-pass membrane protein</topology>
    </subcellularLocation>
</comment>
<dbReference type="FunFam" id="3.40.50.300:FF:000289">
    <property type="entry name" value="ABC transporter G family member 31"/>
    <property type="match status" value="1"/>
</dbReference>
<feature type="transmembrane region" description="Helical" evidence="8">
    <location>
        <begin position="1130"/>
        <end position="1148"/>
    </location>
</feature>
<comment type="caution">
    <text evidence="10">The sequence shown here is derived from an EMBL/GenBank/DDBJ whole genome shotgun (WGS) entry which is preliminary data.</text>
</comment>
<sequence>MWFLIQRFVVMYWRTPTYNLTRFVIALGLALVSGLTYINSEFVSYQGINGGVGMVFMTALFMGIATFTGALPITALDPADYIQLVVEDESTVMMGPVDLTSGKTMMANGPDALHLYVAEKFEAAMDRKIPQMEVRYHNLSVTANVAVTGEITAKSELPTVFNTIKRSLAKFAWNKRVVHKEIIKNASGVFKPGTITLLLGQPGSGKTSLMRVLAGQFPKSGNVKIEGNVTYNGVPRDEIGKVLPQYSAYVTQFDKHFPTLTVQETLEFAYAVCGGGMSKHTEEMLSHGAPEQNAEALETARKYFENFPDLVIEQLGLQICRDTIIGSNMLRGVSGGERKRVTTGEMEFGMKYMTLMDEISTGLDSAATFDIITTQRSIAKNLHKTIVIALLQPAPEVFDLFDDVMVLNHGEIIYHGPRDQAVPYFETLGFKCPPRRDAADFLLDLGTKMQLKYQVGLPPGMSRHPRLANEFSEHWRQSPLYDKLVRDIEAPCDPNLLKDVEEHMDRMPEFRQGFWESTKAVTKRQWKLTSRNKSFIKSRALMTVAMGLIYGSVFYQTDPTDVQMIIGVLFQAAMFMSLGQTAQVPTIDAAREVFYKQRSANFYRAASFAIANSLALIPQAIAEALIFWFIGVLDDWPYWLIWVYWFVPDSWTLRGLCVNQYRAAKFDVCVYDGVDYCSEYNMKMGEYLLKQYAVPSGHSWVWIDIIYLCCIYAFFMGLGAFVLEYKRYDGPTTISLKPKHEANDNETDSTDSYVLATTPKHSGTMSGSGSPMGEVVLDVPRREKVFTPVTIAFQDLHYFVPKPGNPKESLELLKGVSGFAEPGSLTALMGSSGAGKTTLMDVIAGRKTGGKITGKILLNGYEANDLAIRRCTGYCEQMDIHSDASTIRESLMFSAFLRQDSEIPDSKKYDTVNECLDLLDMHEIADKIVRGCSQEQMKRLTIGVELAAQPSILFLDGPTSGLDAHSAKLIMDGVRKVADSGRTIVCTIHQPSSDVFFLFDHLLLLKRGGESVFVGELGERCHKLVDYLEAIPGTPPCPKDQNPASWMLEVIGAGVSSSSKNSTDFVKCFKESEEKRILDAQLDRPGLTRPSPDLPEMTFQKKRAASSMTQMLFLVKRFNDRYWRTPTYNITRFAISLGLSILFGIVYSGKSYQSYQEINAGVAMVYMTTMFNGVISFTGTLPISFAERGAYYRERASQTYNCLWYFVGSTVAEIPYIFFSGAIFTIIYYPSVGFTNVGSGFMYWITISLFVLMQTYLGHFFIYALPTVEVAAIMGVLYNAICLVFAGFNPPAANIPRGYHWLYLITPQKYAMGLMNSLVFTDCPELPTWNNETDEYEGGSGLLACHELTDAPSSVGHTTVKEYVESNFGYKHSEIWSNFGYVFVFIAAYRVFSLLALRFINHQKR</sequence>
<dbReference type="SUPFAM" id="SSF52540">
    <property type="entry name" value="P-loop containing nucleoside triphosphate hydrolases"/>
    <property type="match status" value="2"/>
</dbReference>
<keyword evidence="6 8" id="KW-1133">Transmembrane helix</keyword>
<feature type="transmembrane region" description="Helical" evidence="8">
    <location>
        <begin position="700"/>
        <end position="723"/>
    </location>
</feature>
<keyword evidence="4" id="KW-0547">Nucleotide-binding</keyword>
<feature type="domain" description="ABC transporter" evidence="9">
    <location>
        <begin position="164"/>
        <end position="434"/>
    </location>
</feature>
<dbReference type="Pfam" id="PF06422">
    <property type="entry name" value="PDR_CDR"/>
    <property type="match status" value="1"/>
</dbReference>
<feature type="transmembrane region" description="Helical" evidence="8">
    <location>
        <begin position="50"/>
        <end position="73"/>
    </location>
</feature>
<proteinExistence type="predicted"/>
<keyword evidence="7 8" id="KW-0472">Membrane</keyword>
<evidence type="ECO:0000259" key="9">
    <source>
        <dbReference type="PROSITE" id="PS50893"/>
    </source>
</evidence>
<reference evidence="10 11" key="1">
    <citation type="submission" date="2015-11" db="EMBL/GenBank/DDBJ databases">
        <title>Genomes and virulence difference between two physiological races of Phytophthora nicotianae.</title>
        <authorList>
            <person name="Liu H."/>
            <person name="Ma X."/>
            <person name="Yu H."/>
            <person name="Fang D."/>
            <person name="Li Y."/>
            <person name="Wang X."/>
            <person name="Wang W."/>
            <person name="Dong Y."/>
            <person name="Xiao B."/>
        </authorList>
    </citation>
    <scope>NUCLEOTIDE SEQUENCE [LARGE SCALE GENOMIC DNA]</scope>
    <source>
        <strain evidence="11">race 1</strain>
    </source>
</reference>
<evidence type="ECO:0000256" key="3">
    <source>
        <dbReference type="ARBA" id="ARBA00022692"/>
    </source>
</evidence>
<dbReference type="PROSITE" id="PS50893">
    <property type="entry name" value="ABC_TRANSPORTER_2"/>
    <property type="match status" value="2"/>
</dbReference>